<feature type="region of interest" description="Disordered" evidence="6">
    <location>
        <begin position="245"/>
        <end position="315"/>
    </location>
</feature>
<keyword evidence="2" id="KW-0963">Cytoplasm</keyword>
<reference evidence="7 8" key="1">
    <citation type="submission" date="2016-11" db="EMBL/GenBank/DDBJ databases">
        <title>The macronuclear genome of Stentor coeruleus: a giant cell with tiny introns.</title>
        <authorList>
            <person name="Slabodnick M."/>
            <person name="Ruby J.G."/>
            <person name="Reiff S.B."/>
            <person name="Swart E.C."/>
            <person name="Gosai S."/>
            <person name="Prabakaran S."/>
            <person name="Witkowska E."/>
            <person name="Larue G.E."/>
            <person name="Fisher S."/>
            <person name="Freeman R.M."/>
            <person name="Gunawardena J."/>
            <person name="Chu W."/>
            <person name="Stover N.A."/>
            <person name="Gregory B.D."/>
            <person name="Nowacki M."/>
            <person name="Derisi J."/>
            <person name="Roy S.W."/>
            <person name="Marshall W.F."/>
            <person name="Sood P."/>
        </authorList>
    </citation>
    <scope>NUCLEOTIDE SEQUENCE [LARGE SCALE GENOMIC DNA]</scope>
    <source>
        <strain evidence="7">WM001</strain>
    </source>
</reference>
<evidence type="ECO:0000256" key="3">
    <source>
        <dbReference type="ARBA" id="ARBA00023212"/>
    </source>
</evidence>
<dbReference type="GO" id="GO:0005881">
    <property type="term" value="C:cytoplasmic microtubule"/>
    <property type="evidence" value="ECO:0007669"/>
    <property type="project" value="TreeGrafter"/>
</dbReference>
<dbReference type="InterPro" id="IPR029358">
    <property type="entry name" value="CFAP96"/>
</dbReference>
<dbReference type="OrthoDB" id="284540at2759"/>
<evidence type="ECO:0000256" key="2">
    <source>
        <dbReference type="ARBA" id="ARBA00022490"/>
    </source>
</evidence>
<accession>A0A1R2CW31</accession>
<dbReference type="Pfam" id="PF15239">
    <property type="entry name" value="CFAP96-like"/>
    <property type="match status" value="1"/>
</dbReference>
<feature type="region of interest" description="Disordered" evidence="6">
    <location>
        <begin position="46"/>
        <end position="78"/>
    </location>
</feature>
<protein>
    <recommendedName>
        <fullName evidence="5">Cilia-and flagella-associated protein 96</fullName>
    </recommendedName>
</protein>
<proteinExistence type="inferred from homology"/>
<sequence>MSSSPVDKQIELEKSRKKFFEDSKFDPNNQKYGMFSFPGTLAVSNKPYYQSTKPRKNNDGTVQTGPPNFLASHVKRGKTPDSYFSYPGYVPEKYTGQKLPFKSDKERADVMRKKHEDQAWKPGGSVNEAWSLFPHEPSEVFKTIKRKQPDGSVRLEPKNFYTSPPKKGNNTPGVLFGGYPEHKPEPYDRPKDKKKPKGVVKHDLPFKNMDHGNKSFNADINIFGGDVKVSSKPKRAVSVNKANHDLPFKPMNVSKGDIGPYPEHMADPVPVVKRKAPSEQEPWKATTNRRSSPSPSVTANTKNLRAEYPMLRSLN</sequence>
<evidence type="ECO:0000313" key="7">
    <source>
        <dbReference type="EMBL" id="OMJ93218.1"/>
    </source>
</evidence>
<dbReference type="PANTHER" id="PTHR31144:SF1">
    <property type="entry name" value="UPF0602 PROTEIN C4ORF47"/>
    <property type="match status" value="1"/>
</dbReference>
<evidence type="ECO:0000256" key="6">
    <source>
        <dbReference type="SAM" id="MobiDB-lite"/>
    </source>
</evidence>
<dbReference type="Proteomes" id="UP000187209">
    <property type="component" value="Unassembled WGS sequence"/>
</dbReference>
<organism evidence="7 8">
    <name type="scientific">Stentor coeruleus</name>
    <dbReference type="NCBI Taxonomy" id="5963"/>
    <lineage>
        <taxon>Eukaryota</taxon>
        <taxon>Sar</taxon>
        <taxon>Alveolata</taxon>
        <taxon>Ciliophora</taxon>
        <taxon>Postciliodesmatophora</taxon>
        <taxon>Heterotrichea</taxon>
        <taxon>Heterotrichida</taxon>
        <taxon>Stentoridae</taxon>
        <taxon>Stentor</taxon>
    </lineage>
</organism>
<feature type="compositionally biased region" description="Basic and acidic residues" evidence="6">
    <location>
        <begin position="101"/>
        <end position="119"/>
    </location>
</feature>
<evidence type="ECO:0000256" key="5">
    <source>
        <dbReference type="ARBA" id="ARBA00035693"/>
    </source>
</evidence>
<feature type="region of interest" description="Disordered" evidence="6">
    <location>
        <begin position="95"/>
        <end position="132"/>
    </location>
</feature>
<evidence type="ECO:0000256" key="1">
    <source>
        <dbReference type="ARBA" id="ARBA00004300"/>
    </source>
</evidence>
<feature type="compositionally biased region" description="Basic and acidic residues" evidence="6">
    <location>
        <begin position="200"/>
        <end position="212"/>
    </location>
</feature>
<dbReference type="EMBL" id="MPUH01000046">
    <property type="protein sequence ID" value="OMJ93218.1"/>
    <property type="molecule type" value="Genomic_DNA"/>
</dbReference>
<keyword evidence="3" id="KW-0206">Cytoskeleton</keyword>
<evidence type="ECO:0000313" key="8">
    <source>
        <dbReference type="Proteomes" id="UP000187209"/>
    </source>
</evidence>
<feature type="compositionally biased region" description="Polar residues" evidence="6">
    <location>
        <begin position="285"/>
        <end position="303"/>
    </location>
</feature>
<evidence type="ECO:0000256" key="4">
    <source>
        <dbReference type="ARBA" id="ARBA00035656"/>
    </source>
</evidence>
<dbReference type="PANTHER" id="PTHR31144">
    <property type="entry name" value="UPF0602 PROTEIN C4ORF47"/>
    <property type="match status" value="1"/>
</dbReference>
<feature type="compositionally biased region" description="Basic and acidic residues" evidence="6">
    <location>
        <begin position="147"/>
        <end position="157"/>
    </location>
</feature>
<dbReference type="AlphaFoldDB" id="A0A1R2CW31"/>
<dbReference type="GO" id="GO:0005813">
    <property type="term" value="C:centrosome"/>
    <property type="evidence" value="ECO:0007669"/>
    <property type="project" value="UniProtKB-SubCell"/>
</dbReference>
<feature type="compositionally biased region" description="Basic and acidic residues" evidence="6">
    <location>
        <begin position="180"/>
        <end position="191"/>
    </location>
</feature>
<comment type="similarity">
    <text evidence="4">Belongs to the CFAP96 family.</text>
</comment>
<comment type="caution">
    <text evidence="7">The sequence shown here is derived from an EMBL/GenBank/DDBJ whole genome shotgun (WGS) entry which is preliminary data.</text>
</comment>
<keyword evidence="8" id="KW-1185">Reference proteome</keyword>
<gene>
    <name evidence="7" type="ORF">SteCoe_3791</name>
</gene>
<feature type="region of interest" description="Disordered" evidence="6">
    <location>
        <begin position="144"/>
        <end position="212"/>
    </location>
</feature>
<comment type="subcellular location">
    <subcellularLocation>
        <location evidence="1">Cytoplasm</location>
        <location evidence="1">Cytoskeleton</location>
        <location evidence="1">Microtubule organizing center</location>
        <location evidence="1">Centrosome</location>
    </subcellularLocation>
</comment>
<name>A0A1R2CW31_9CILI</name>